<dbReference type="InterPro" id="IPR027417">
    <property type="entry name" value="P-loop_NTPase"/>
</dbReference>
<reference evidence="5" key="1">
    <citation type="journal article" date="2023" name="Commun. Biol.">
        <title>Genome analysis of Parmales, the sister group of diatoms, reveals the evolutionary specialization of diatoms from phago-mixotrophs to photoautotrophs.</title>
        <authorList>
            <person name="Ban H."/>
            <person name="Sato S."/>
            <person name="Yoshikawa S."/>
            <person name="Yamada K."/>
            <person name="Nakamura Y."/>
            <person name="Ichinomiya M."/>
            <person name="Sato N."/>
            <person name="Blanc-Mathieu R."/>
            <person name="Endo H."/>
            <person name="Kuwata A."/>
            <person name="Ogata H."/>
        </authorList>
    </citation>
    <scope>NUCLEOTIDE SEQUENCE [LARGE SCALE GENOMIC DNA]</scope>
    <source>
        <strain evidence="5">NIES 3701</strain>
    </source>
</reference>
<dbReference type="AlphaFoldDB" id="A0A9W7F0F3"/>
<proteinExistence type="predicted"/>
<dbReference type="InterPro" id="IPR050168">
    <property type="entry name" value="AAA_ATPase_domain"/>
</dbReference>
<gene>
    <name evidence="4" type="ORF">TrST_g6940</name>
</gene>
<keyword evidence="2" id="KW-0067">ATP-binding</keyword>
<dbReference type="SUPFAM" id="SSF52540">
    <property type="entry name" value="P-loop containing nucleoside triphosphate hydrolases"/>
    <property type="match status" value="1"/>
</dbReference>
<evidence type="ECO:0000313" key="4">
    <source>
        <dbReference type="EMBL" id="GMH97052.1"/>
    </source>
</evidence>
<accession>A0A9W7F0F3</accession>
<sequence>MKLLSSSPRPSIINLISRPKSGVTIYLKSLEERGEYITYNDLGKNVRKEVIFLDGCEEILDLKEEGEEGKEREEGRWKVENFIIKWVEEGRTVVVRRWKGGWRYLEGYDVEDLVCVVDKERYFKGEGVNDWERYARVTRGFNLEEMGRGRGTEQWFERLMEVQPSGIKELEIIRPSPQKFRGYTSALQKIDKNIVLPLTLSPSENALNIKPPKGCLITGMPGCGKTTLSKLIAYKLKYNLIVIRGSSILSKYTGGSEEILRRVWETARGCRPCCVFFDDVEVLAGRRKGGEGVEERVKGRILTTLLNEIDGADGRGEGIFVIGTSGRVEDVDEAMIRTGRMEIKLHLELPDRESVKEIMEVHLEEYKVSPEVDVEEMAERVKDLGWSGAEIEGFVRDMGVVAEERVKGDKEEEEHVLPKDFDVILRRMGII</sequence>
<dbReference type="InterPro" id="IPR003593">
    <property type="entry name" value="AAA+_ATPase"/>
</dbReference>
<dbReference type="Gene3D" id="1.10.8.60">
    <property type="match status" value="1"/>
</dbReference>
<evidence type="ECO:0000256" key="2">
    <source>
        <dbReference type="ARBA" id="ARBA00022840"/>
    </source>
</evidence>
<dbReference type="PANTHER" id="PTHR23077:SF27">
    <property type="entry name" value="ATPASE FAMILY GENE 2 PROTEIN HOMOLOG A"/>
    <property type="match status" value="1"/>
</dbReference>
<organism evidence="4 5">
    <name type="scientific">Triparma strigata</name>
    <dbReference type="NCBI Taxonomy" id="1606541"/>
    <lineage>
        <taxon>Eukaryota</taxon>
        <taxon>Sar</taxon>
        <taxon>Stramenopiles</taxon>
        <taxon>Ochrophyta</taxon>
        <taxon>Bolidophyceae</taxon>
        <taxon>Parmales</taxon>
        <taxon>Triparmaceae</taxon>
        <taxon>Triparma</taxon>
    </lineage>
</organism>
<keyword evidence="5" id="KW-1185">Reference proteome</keyword>
<keyword evidence="1" id="KW-0547">Nucleotide-binding</keyword>
<protein>
    <recommendedName>
        <fullName evidence="3">AAA+ ATPase domain-containing protein</fullName>
    </recommendedName>
</protein>
<dbReference type="Pfam" id="PF00004">
    <property type="entry name" value="AAA"/>
    <property type="match status" value="1"/>
</dbReference>
<evidence type="ECO:0000256" key="1">
    <source>
        <dbReference type="ARBA" id="ARBA00022741"/>
    </source>
</evidence>
<dbReference type="GO" id="GO:0016887">
    <property type="term" value="F:ATP hydrolysis activity"/>
    <property type="evidence" value="ECO:0007669"/>
    <property type="project" value="InterPro"/>
</dbReference>
<evidence type="ECO:0000313" key="5">
    <source>
        <dbReference type="Proteomes" id="UP001165085"/>
    </source>
</evidence>
<feature type="domain" description="AAA+ ATPase" evidence="3">
    <location>
        <begin position="211"/>
        <end position="351"/>
    </location>
</feature>
<dbReference type="GO" id="GO:0005524">
    <property type="term" value="F:ATP binding"/>
    <property type="evidence" value="ECO:0007669"/>
    <property type="project" value="UniProtKB-KW"/>
</dbReference>
<dbReference type="Proteomes" id="UP001165085">
    <property type="component" value="Unassembled WGS sequence"/>
</dbReference>
<comment type="caution">
    <text evidence="4">The sequence shown here is derived from an EMBL/GenBank/DDBJ whole genome shotgun (WGS) entry which is preliminary data.</text>
</comment>
<dbReference type="Gene3D" id="3.40.50.300">
    <property type="entry name" value="P-loop containing nucleotide triphosphate hydrolases"/>
    <property type="match status" value="1"/>
</dbReference>
<evidence type="ECO:0000259" key="3">
    <source>
        <dbReference type="SMART" id="SM00382"/>
    </source>
</evidence>
<dbReference type="InterPro" id="IPR003959">
    <property type="entry name" value="ATPase_AAA_core"/>
</dbReference>
<dbReference type="EMBL" id="BRXY01000480">
    <property type="protein sequence ID" value="GMH97052.1"/>
    <property type="molecule type" value="Genomic_DNA"/>
</dbReference>
<dbReference type="PANTHER" id="PTHR23077">
    <property type="entry name" value="AAA-FAMILY ATPASE"/>
    <property type="match status" value="1"/>
</dbReference>
<dbReference type="GO" id="GO:0005737">
    <property type="term" value="C:cytoplasm"/>
    <property type="evidence" value="ECO:0007669"/>
    <property type="project" value="TreeGrafter"/>
</dbReference>
<dbReference type="SMART" id="SM00382">
    <property type="entry name" value="AAA"/>
    <property type="match status" value="1"/>
</dbReference>
<name>A0A9W7F0F3_9STRA</name>